<dbReference type="InterPro" id="IPR029058">
    <property type="entry name" value="AB_hydrolase_fold"/>
</dbReference>
<organism evidence="1 2">
    <name type="scientific">Helicobacter fennelliae MRY12-0050</name>
    <dbReference type="NCBI Taxonomy" id="1325130"/>
    <lineage>
        <taxon>Bacteria</taxon>
        <taxon>Pseudomonadati</taxon>
        <taxon>Campylobacterota</taxon>
        <taxon>Epsilonproteobacteria</taxon>
        <taxon>Campylobacterales</taxon>
        <taxon>Helicobacteraceae</taxon>
        <taxon>Helicobacter</taxon>
    </lineage>
</organism>
<accession>T1CQG1</accession>
<dbReference type="eggNOG" id="ENOG503180X">
    <property type="taxonomic scope" value="Bacteria"/>
</dbReference>
<dbReference type="RefSeq" id="WP_023947971.1">
    <property type="nucleotide sequence ID" value="NZ_BASD01000010.1"/>
</dbReference>
<gene>
    <name evidence="1" type="ORF">HFN_0080</name>
</gene>
<reference evidence="1 2" key="1">
    <citation type="journal article" date="2013" name="Genome Announc.">
        <title>Draft Genome Sequence of Helicobacter fennelliae Strain MRY12-0050, Isolated from a Bacteremia Patient.</title>
        <authorList>
            <person name="Rimbara E."/>
            <person name="Matsui M."/>
            <person name="Mori S."/>
            <person name="Suzuki S."/>
            <person name="Suzuki M."/>
            <person name="Kim H."/>
            <person name="Sekizuka T."/>
            <person name="Kuroda M."/>
            <person name="Shibayama K."/>
        </authorList>
    </citation>
    <scope>NUCLEOTIDE SEQUENCE [LARGE SCALE GENOMIC DNA]</scope>
    <source>
        <strain evidence="1 2">MRY12-0050</strain>
    </source>
</reference>
<dbReference type="EMBL" id="BASD01000010">
    <property type="protein sequence ID" value="GAD18949.1"/>
    <property type="molecule type" value="Genomic_DNA"/>
</dbReference>
<sequence length="179" mass="21042">MMNNKLAINNLKDYAELAQASYFDFNLLKDSNGNPRKIYELDSNKEKIKDESYPRGYKEIEINLEHIVNQKYYNHEVLVNLEKGDDIFTKMKNEAKDSFNLDKLNGEFSEIQAKNFTKRYEVKIHQNNTLHGFSATLFYDKKNNQHIVAFRETEGAMDYLTDFLFSVTSLNMQKNSLLQ</sequence>
<dbReference type="STRING" id="1325130.HFN_0080"/>
<protein>
    <submittedName>
        <fullName evidence="1">Uncharacterized protein</fullName>
    </submittedName>
</protein>
<dbReference type="Proteomes" id="UP000018143">
    <property type="component" value="Unassembled WGS sequence"/>
</dbReference>
<dbReference type="SUPFAM" id="SSF53474">
    <property type="entry name" value="alpha/beta-Hydrolases"/>
    <property type="match status" value="1"/>
</dbReference>
<evidence type="ECO:0000313" key="2">
    <source>
        <dbReference type="Proteomes" id="UP000018143"/>
    </source>
</evidence>
<evidence type="ECO:0000313" key="1">
    <source>
        <dbReference type="EMBL" id="GAD18949.1"/>
    </source>
</evidence>
<dbReference type="AlphaFoldDB" id="T1CQG1"/>
<name>T1CQG1_9HELI</name>
<keyword evidence="2" id="KW-1185">Reference proteome</keyword>
<comment type="caution">
    <text evidence="1">The sequence shown here is derived from an EMBL/GenBank/DDBJ whole genome shotgun (WGS) entry which is preliminary data.</text>
</comment>
<dbReference type="Gene3D" id="3.40.50.1820">
    <property type="entry name" value="alpha/beta hydrolase"/>
    <property type="match status" value="1"/>
</dbReference>
<proteinExistence type="predicted"/>